<keyword evidence="6 7" id="KW-0472">Membrane</keyword>
<dbReference type="PANTHER" id="PTHR30183:SF6">
    <property type="entry name" value="INNER MEMBRANE ABC TRANSPORTER PERMEASE PROTEIN YNJC"/>
    <property type="match status" value="1"/>
</dbReference>
<comment type="caution">
    <text evidence="9">The sequence shown here is derived from an EMBL/GenBank/DDBJ whole genome shotgun (WGS) entry which is preliminary data.</text>
</comment>
<feature type="transmembrane region" description="Helical" evidence="7">
    <location>
        <begin position="278"/>
        <end position="305"/>
    </location>
</feature>
<feature type="domain" description="ABC transmembrane type-1" evidence="8">
    <location>
        <begin position="37"/>
        <end position="249"/>
    </location>
</feature>
<keyword evidence="2" id="KW-0813">Transport</keyword>
<feature type="transmembrane region" description="Helical" evidence="7">
    <location>
        <begin position="338"/>
        <end position="358"/>
    </location>
</feature>
<dbReference type="CDD" id="cd06261">
    <property type="entry name" value="TM_PBP2"/>
    <property type="match status" value="1"/>
</dbReference>
<protein>
    <submittedName>
        <fullName evidence="9">ABC transporter permease</fullName>
    </submittedName>
</protein>
<evidence type="ECO:0000256" key="1">
    <source>
        <dbReference type="ARBA" id="ARBA00004651"/>
    </source>
</evidence>
<feature type="domain" description="ABC transmembrane type-1" evidence="8">
    <location>
        <begin position="334"/>
        <end position="522"/>
    </location>
</feature>
<comment type="subcellular location">
    <subcellularLocation>
        <location evidence="1">Cell membrane</location>
        <topology evidence="1">Multi-pass membrane protein</topology>
    </subcellularLocation>
</comment>
<dbReference type="EMBL" id="JAAATX020000012">
    <property type="protein sequence ID" value="MBU9699518.1"/>
    <property type="molecule type" value="Genomic_DNA"/>
</dbReference>
<name>A0ABS6J6X9_9RHOB</name>
<keyword evidence="3" id="KW-1003">Cell membrane</keyword>
<feature type="transmembrane region" description="Helical" evidence="7">
    <location>
        <begin position="508"/>
        <end position="530"/>
    </location>
</feature>
<evidence type="ECO:0000259" key="8">
    <source>
        <dbReference type="PROSITE" id="PS50928"/>
    </source>
</evidence>
<dbReference type="Proteomes" id="UP000731907">
    <property type="component" value="Unassembled WGS sequence"/>
</dbReference>
<evidence type="ECO:0000256" key="2">
    <source>
        <dbReference type="ARBA" id="ARBA00022448"/>
    </source>
</evidence>
<feature type="transmembrane region" description="Helical" evidence="7">
    <location>
        <begin position="455"/>
        <end position="475"/>
    </location>
</feature>
<evidence type="ECO:0000256" key="7">
    <source>
        <dbReference type="SAM" id="Phobius"/>
    </source>
</evidence>
<reference evidence="9 10" key="1">
    <citation type="submission" date="2021-06" db="EMBL/GenBank/DDBJ databases">
        <title>Rhodobacteraceae bacterium strain HSP-20.</title>
        <authorList>
            <person name="Chen W.-M."/>
        </authorList>
    </citation>
    <scope>NUCLEOTIDE SEQUENCE [LARGE SCALE GENOMIC DNA]</scope>
    <source>
        <strain evidence="9 10">HSP-20</strain>
    </source>
</reference>
<dbReference type="PANTHER" id="PTHR30183">
    <property type="entry name" value="MOLYBDENUM TRANSPORT SYSTEM PERMEASE PROTEIN MODB"/>
    <property type="match status" value="1"/>
</dbReference>
<dbReference type="SUPFAM" id="SSF161098">
    <property type="entry name" value="MetI-like"/>
    <property type="match status" value="2"/>
</dbReference>
<keyword evidence="10" id="KW-1185">Reference proteome</keyword>
<accession>A0ABS6J6X9</accession>
<gene>
    <name evidence="9" type="ORF">GU927_016855</name>
</gene>
<dbReference type="InterPro" id="IPR000515">
    <property type="entry name" value="MetI-like"/>
</dbReference>
<evidence type="ECO:0000256" key="6">
    <source>
        <dbReference type="ARBA" id="ARBA00023136"/>
    </source>
</evidence>
<dbReference type="Gene3D" id="1.10.3720.10">
    <property type="entry name" value="MetI-like"/>
    <property type="match status" value="2"/>
</dbReference>
<feature type="transmembrane region" description="Helical" evidence="7">
    <location>
        <begin position="84"/>
        <end position="104"/>
    </location>
</feature>
<proteinExistence type="predicted"/>
<keyword evidence="5 7" id="KW-1133">Transmembrane helix</keyword>
<dbReference type="InterPro" id="IPR035906">
    <property type="entry name" value="MetI-like_sf"/>
</dbReference>
<feature type="transmembrane region" description="Helical" evidence="7">
    <location>
        <begin position="370"/>
        <end position="389"/>
    </location>
</feature>
<evidence type="ECO:0000256" key="3">
    <source>
        <dbReference type="ARBA" id="ARBA00022475"/>
    </source>
</evidence>
<feature type="transmembrane region" description="Helical" evidence="7">
    <location>
        <begin position="185"/>
        <end position="204"/>
    </location>
</feature>
<feature type="transmembrane region" description="Helical" evidence="7">
    <location>
        <begin position="230"/>
        <end position="249"/>
    </location>
</feature>
<organism evidence="9 10">
    <name type="scientific">Paragemmobacter amnigenus</name>
    <dbReference type="NCBI Taxonomy" id="2852097"/>
    <lineage>
        <taxon>Bacteria</taxon>
        <taxon>Pseudomonadati</taxon>
        <taxon>Pseudomonadota</taxon>
        <taxon>Alphaproteobacteria</taxon>
        <taxon>Rhodobacterales</taxon>
        <taxon>Paracoccaceae</taxon>
        <taxon>Paragemmobacter</taxon>
    </lineage>
</organism>
<evidence type="ECO:0000256" key="4">
    <source>
        <dbReference type="ARBA" id="ARBA00022692"/>
    </source>
</evidence>
<feature type="transmembrane region" description="Helical" evidence="7">
    <location>
        <begin position="41"/>
        <end position="63"/>
    </location>
</feature>
<evidence type="ECO:0000256" key="5">
    <source>
        <dbReference type="ARBA" id="ARBA00022989"/>
    </source>
</evidence>
<evidence type="ECO:0000313" key="10">
    <source>
        <dbReference type="Proteomes" id="UP000731907"/>
    </source>
</evidence>
<keyword evidence="4 7" id="KW-0812">Transmembrane</keyword>
<evidence type="ECO:0000313" key="9">
    <source>
        <dbReference type="EMBL" id="MBU9699518.1"/>
    </source>
</evidence>
<dbReference type="RefSeq" id="WP_161763645.1">
    <property type="nucleotide sequence ID" value="NZ_JAAATX020000012.1"/>
</dbReference>
<feature type="transmembrane region" description="Helical" evidence="7">
    <location>
        <begin position="401"/>
        <end position="422"/>
    </location>
</feature>
<dbReference type="PROSITE" id="PS50928">
    <property type="entry name" value="ABC_TM1"/>
    <property type="match status" value="2"/>
</dbReference>
<sequence length="540" mass="55849">MVVPVAAGLAGTLAPALKNGGAGFAALADWPGLARAVALSLGTGLGSTLLSLLLTIAILAAFAGRPVFDRLRRLIAPLLSVPHAAAALGLAFLIAPSGWIARLISPELTGWQSPPDLLILNDPLGLSLTLGLVAKELPFLLLMALVALPQTGADQRLPVAATLGYGRIAGFVLTTLPALYAQLRLPVYAVLAYAMTTVDMAMILGPTLPPTLSVQVVLWMSEASLASRDIAAAAACLQFALVIAALALWRGAEALAARALTATAFHGRRLTGLDRPTATLALTATAVTAGSLGAGLAGLALWSVAGQWQFPDALPASLTMRHWVDSLPVLADTLSQTLIVGLAATLAALVLTIACLRAESTHHLRPGPRALALLYLPLLVPQIAFLPGLQVLAARTGMQGTLATVALAHLVFVLPYVFLSLCGPWRAWDGRIATAAATMGASESRIFWHLRLPMMAGPVLTAGAVGLAVSVGQYLPTLLIGGGRVETLTTEAVALSSGGNRRLIGAHAMLQLAIPALAFGIALAVPAMLWRNRRQMRGIA</sequence>